<reference evidence="1 2" key="1">
    <citation type="journal article" date="2022" name="Front. Microbiol.">
        <title>High genomic differentiation and limited gene flow indicate recent cryptic speciation within the genus Laspinema (cyanobacteria).</title>
        <authorList>
            <person name="Stanojkovic A."/>
            <person name="Skoupy S."/>
            <person name="Skaloud P."/>
            <person name="Dvorak P."/>
        </authorList>
    </citation>
    <scope>NUCLEOTIDE SEQUENCE [LARGE SCALE GENOMIC DNA]</scope>
    <source>
        <strain evidence="1 2">D2a</strain>
    </source>
</reference>
<organism evidence="1 2">
    <name type="scientific">Laspinema palackyanum D2a</name>
    <dbReference type="NCBI Taxonomy" id="2953684"/>
    <lineage>
        <taxon>Bacteria</taxon>
        <taxon>Bacillati</taxon>
        <taxon>Cyanobacteriota</taxon>
        <taxon>Cyanophyceae</taxon>
        <taxon>Oscillatoriophycideae</taxon>
        <taxon>Oscillatoriales</taxon>
        <taxon>Laspinemataceae</taxon>
        <taxon>Laspinema</taxon>
        <taxon>Laspinema palackyanum</taxon>
    </lineage>
</organism>
<protein>
    <submittedName>
        <fullName evidence="1">Uncharacterized protein</fullName>
    </submittedName>
</protein>
<comment type="caution">
    <text evidence="1">The sequence shown here is derived from an EMBL/GenBank/DDBJ whole genome shotgun (WGS) entry which is preliminary data.</text>
</comment>
<name>A0ABT2MK55_9CYAN</name>
<dbReference type="RefSeq" id="WP_368004845.1">
    <property type="nucleotide sequence ID" value="NZ_JAMXFF010000002.1"/>
</dbReference>
<evidence type="ECO:0000313" key="2">
    <source>
        <dbReference type="Proteomes" id="UP001525890"/>
    </source>
</evidence>
<evidence type="ECO:0000313" key="1">
    <source>
        <dbReference type="EMBL" id="MCT7965125.1"/>
    </source>
</evidence>
<sequence>MKTCLGCQHCRSWSYPATREEPGEEGWECPHPNVNNEEDFEDPQDIAETCSFFEQIDWAAIHQLEEEINKSIEEEFKYLEAINDSII</sequence>
<proteinExistence type="predicted"/>
<accession>A0ABT2MK55</accession>
<gene>
    <name evidence="1" type="ORF">NG799_02100</name>
</gene>
<dbReference type="EMBL" id="JAMXFF010000002">
    <property type="protein sequence ID" value="MCT7965125.1"/>
    <property type="molecule type" value="Genomic_DNA"/>
</dbReference>
<keyword evidence="2" id="KW-1185">Reference proteome</keyword>
<dbReference type="Proteomes" id="UP001525890">
    <property type="component" value="Unassembled WGS sequence"/>
</dbReference>